<proteinExistence type="predicted"/>
<evidence type="ECO:0000313" key="2">
    <source>
        <dbReference type="Proteomes" id="UP000092598"/>
    </source>
</evidence>
<dbReference type="OrthoDB" id="663914at2"/>
<sequence length="304" mass="33547">MPAGKPQILYITGMMRCGSTFVGNVLNELPGAVHIGERYFLWKNALLRDGTNSLCGCGLDLLKCEVWSGHLGEVDDRKARRLWGLQERHLRTRHTAARLAESRGRRDAPAEVGELSDAIAAVHHGITAANGPGLIIDSSKNAADAAVLARRQDLDVRLLHIVRDPRATVSSYLSPKQYLERMSAARTLSYWAGFNLASEAVGRSLGGGRYLRIRYEDFVRRPRAVTGKIARFTGHEDISAIGFDEDSSVLLGTNHTITGNPDRLQQGRVEIKRHEPWRDSMSRPGKLAAFAGVAPLMLRYGYHG</sequence>
<dbReference type="GO" id="GO:0006044">
    <property type="term" value="P:N-acetylglucosamine metabolic process"/>
    <property type="evidence" value="ECO:0007669"/>
    <property type="project" value="TreeGrafter"/>
</dbReference>
<dbReference type="STRING" id="1915.SLINC_6831"/>
<reference evidence="1 2" key="1">
    <citation type="submission" date="2016-07" db="EMBL/GenBank/DDBJ databases">
        <title>Enhancement of antibiotic productionsby engineered nitrateutilization in actinobacteria.</title>
        <authorList>
            <person name="Meng S.C."/>
        </authorList>
    </citation>
    <scope>NUCLEOTIDE SEQUENCE [LARGE SCALE GENOMIC DNA]</scope>
    <source>
        <strain evidence="1 2">NRRL 2936</strain>
    </source>
</reference>
<dbReference type="Pfam" id="PF13469">
    <property type="entry name" value="Sulfotransfer_3"/>
    <property type="match status" value="1"/>
</dbReference>
<dbReference type="PANTHER" id="PTHR10704:SF44">
    <property type="entry name" value="LD35051P-RELATED"/>
    <property type="match status" value="1"/>
</dbReference>
<organism evidence="1 2">
    <name type="scientific">Streptomyces lincolnensis</name>
    <dbReference type="NCBI Taxonomy" id="1915"/>
    <lineage>
        <taxon>Bacteria</taxon>
        <taxon>Bacillati</taxon>
        <taxon>Actinomycetota</taxon>
        <taxon>Actinomycetes</taxon>
        <taxon>Kitasatosporales</taxon>
        <taxon>Streptomycetaceae</taxon>
        <taxon>Streptomyces</taxon>
    </lineage>
</organism>
<dbReference type="GO" id="GO:0001517">
    <property type="term" value="F:N-acetylglucosamine 6-O-sulfotransferase activity"/>
    <property type="evidence" value="ECO:0007669"/>
    <property type="project" value="TreeGrafter"/>
</dbReference>
<dbReference type="PANTHER" id="PTHR10704">
    <property type="entry name" value="CARBOHYDRATE SULFOTRANSFERASE"/>
    <property type="match status" value="1"/>
</dbReference>
<dbReference type="AlphaFoldDB" id="A0A1B1MKA8"/>
<name>A0A1B1MKA8_STRLN</name>
<dbReference type="SUPFAM" id="SSF52540">
    <property type="entry name" value="P-loop containing nucleoside triphosphate hydrolases"/>
    <property type="match status" value="1"/>
</dbReference>
<keyword evidence="1" id="KW-0808">Transferase</keyword>
<gene>
    <name evidence="1" type="ORF">SLINC_6831</name>
</gene>
<evidence type="ECO:0000313" key="1">
    <source>
        <dbReference type="EMBL" id="ANS69055.1"/>
    </source>
</evidence>
<dbReference type="KEGG" id="sls:SLINC_6831"/>
<dbReference type="RefSeq" id="WP_079164908.1">
    <property type="nucleotide sequence ID" value="NZ_CP016438.1"/>
</dbReference>
<dbReference type="InterPro" id="IPR051135">
    <property type="entry name" value="Gal/GlcNAc/GalNAc_ST"/>
</dbReference>
<dbReference type="GO" id="GO:0006790">
    <property type="term" value="P:sulfur compound metabolic process"/>
    <property type="evidence" value="ECO:0007669"/>
    <property type="project" value="TreeGrafter"/>
</dbReference>
<dbReference type="InterPro" id="IPR027417">
    <property type="entry name" value="P-loop_NTPase"/>
</dbReference>
<dbReference type="Proteomes" id="UP000092598">
    <property type="component" value="Chromosome"/>
</dbReference>
<keyword evidence="2" id="KW-1185">Reference proteome</keyword>
<dbReference type="Gene3D" id="3.40.50.300">
    <property type="entry name" value="P-loop containing nucleotide triphosphate hydrolases"/>
    <property type="match status" value="1"/>
</dbReference>
<dbReference type="EMBL" id="CP016438">
    <property type="protein sequence ID" value="ANS69055.1"/>
    <property type="molecule type" value="Genomic_DNA"/>
</dbReference>
<protein>
    <submittedName>
        <fullName evidence="1">Sulfotransferase</fullName>
    </submittedName>
</protein>
<accession>A0A1B1MKA8</accession>